<evidence type="ECO:0000313" key="2">
    <source>
        <dbReference type="EMBL" id="KAL3875533.1"/>
    </source>
</evidence>
<name>A0ABD3WS72_SINWO</name>
<evidence type="ECO:0000256" key="1">
    <source>
        <dbReference type="SAM" id="MobiDB-lite"/>
    </source>
</evidence>
<protein>
    <submittedName>
        <fullName evidence="2">Uncharacterized protein</fullName>
    </submittedName>
</protein>
<dbReference type="Proteomes" id="UP001634394">
    <property type="component" value="Unassembled WGS sequence"/>
</dbReference>
<comment type="caution">
    <text evidence="2">The sequence shown here is derived from an EMBL/GenBank/DDBJ whole genome shotgun (WGS) entry which is preliminary data.</text>
</comment>
<keyword evidence="3" id="KW-1185">Reference proteome</keyword>
<evidence type="ECO:0000313" key="3">
    <source>
        <dbReference type="Proteomes" id="UP001634394"/>
    </source>
</evidence>
<sequence length="123" mass="13909">MKLLQPLHTGDVVRVKPSDKHVTWSKAYVEGKVDICFYKIRTEDGSQTPARLVPSEICKTEKELHVPKRIENTNSDAKISSRTKSRPKMSGHQAVNTNGGSPDNSYACDEEVLRNMYLKDYIT</sequence>
<dbReference type="EMBL" id="JBJQND010000005">
    <property type="protein sequence ID" value="KAL3875533.1"/>
    <property type="molecule type" value="Genomic_DNA"/>
</dbReference>
<dbReference type="AlphaFoldDB" id="A0ABD3WS72"/>
<gene>
    <name evidence="2" type="ORF">ACJMK2_033477</name>
</gene>
<feature type="region of interest" description="Disordered" evidence="1">
    <location>
        <begin position="68"/>
        <end position="106"/>
    </location>
</feature>
<feature type="compositionally biased region" description="Polar residues" evidence="1">
    <location>
        <begin position="93"/>
        <end position="104"/>
    </location>
</feature>
<proteinExistence type="predicted"/>
<reference evidence="2 3" key="1">
    <citation type="submission" date="2024-11" db="EMBL/GenBank/DDBJ databases">
        <title>Chromosome-level genome assembly of the freshwater bivalve Anodonta woodiana.</title>
        <authorList>
            <person name="Chen X."/>
        </authorList>
    </citation>
    <scope>NUCLEOTIDE SEQUENCE [LARGE SCALE GENOMIC DNA]</scope>
    <source>
        <strain evidence="2">MN2024</strain>
        <tissue evidence="2">Gills</tissue>
    </source>
</reference>
<accession>A0ABD3WS72</accession>
<organism evidence="2 3">
    <name type="scientific">Sinanodonta woodiana</name>
    <name type="common">Chinese pond mussel</name>
    <name type="synonym">Anodonta woodiana</name>
    <dbReference type="NCBI Taxonomy" id="1069815"/>
    <lineage>
        <taxon>Eukaryota</taxon>
        <taxon>Metazoa</taxon>
        <taxon>Spiralia</taxon>
        <taxon>Lophotrochozoa</taxon>
        <taxon>Mollusca</taxon>
        <taxon>Bivalvia</taxon>
        <taxon>Autobranchia</taxon>
        <taxon>Heteroconchia</taxon>
        <taxon>Palaeoheterodonta</taxon>
        <taxon>Unionida</taxon>
        <taxon>Unionoidea</taxon>
        <taxon>Unionidae</taxon>
        <taxon>Unioninae</taxon>
        <taxon>Sinanodonta</taxon>
    </lineage>
</organism>